<dbReference type="RefSeq" id="WP_390298489.1">
    <property type="nucleotide sequence ID" value="NZ_JBHSFU010000011.1"/>
</dbReference>
<proteinExistence type="predicted"/>
<dbReference type="InterPro" id="IPR010997">
    <property type="entry name" value="HRDC-like_sf"/>
</dbReference>
<dbReference type="Proteomes" id="UP001595989">
    <property type="component" value="Unassembled WGS sequence"/>
</dbReference>
<dbReference type="InterPro" id="IPR011528">
    <property type="entry name" value="NERD"/>
</dbReference>
<keyword evidence="4" id="KW-1185">Reference proteome</keyword>
<dbReference type="SUPFAM" id="SSF47819">
    <property type="entry name" value="HRDC-like"/>
    <property type="match status" value="1"/>
</dbReference>
<dbReference type="Pfam" id="PF00570">
    <property type="entry name" value="HRDC"/>
    <property type="match status" value="1"/>
</dbReference>
<dbReference type="InterPro" id="IPR044876">
    <property type="entry name" value="HRDC_dom_sf"/>
</dbReference>
<dbReference type="InterPro" id="IPR002121">
    <property type="entry name" value="HRDC_dom"/>
</dbReference>
<comment type="caution">
    <text evidence="3">The sequence shown here is derived from an EMBL/GenBank/DDBJ whole genome shotgun (WGS) entry which is preliminary data.</text>
</comment>
<dbReference type="PROSITE" id="PS50965">
    <property type="entry name" value="NERD"/>
    <property type="match status" value="1"/>
</dbReference>
<sequence length="336" mass="38699">MSFLKSTYNLLTDKRDIKEPVIHKEFNERSETIRTLEQLAKSEDSSINQKKVKDHLKLFTIGQTGEKSVLFELRNSMLPIIVLHDVYIEFEDYEAQLDFVIVTHKFILVLEVKKLFGNVKVTDKGEFQRVITRGNRVVNKEGMYSPVSQTERQTAILEKCLKAMGVIKKCPIRYAVTFANPRTILEVSKKAPKEIQSRIIRHDQIKSFLTRELEEESTVFMMDNKINSIADAIRGICTEKPFNREAYLLNREGLNKVAATIKPVQNDEELTKSLKDFRLGLSRELDVKAFYIFTNKTLAALVEHRPETMDQLLDIEGIGPKKAQEFGEEILKTINS</sequence>
<dbReference type="EMBL" id="JBHSFU010000011">
    <property type="protein sequence ID" value="MFC4559735.1"/>
    <property type="molecule type" value="Genomic_DNA"/>
</dbReference>
<reference evidence="4" key="1">
    <citation type="journal article" date="2019" name="Int. J. Syst. Evol. Microbiol.">
        <title>The Global Catalogue of Microorganisms (GCM) 10K type strain sequencing project: providing services to taxonomists for standard genome sequencing and annotation.</title>
        <authorList>
            <consortium name="The Broad Institute Genomics Platform"/>
            <consortium name="The Broad Institute Genome Sequencing Center for Infectious Disease"/>
            <person name="Wu L."/>
            <person name="Ma J."/>
        </authorList>
    </citation>
    <scope>NUCLEOTIDE SEQUENCE [LARGE SCALE GENOMIC DNA]</scope>
    <source>
        <strain evidence="4">CGMCC 4.7426</strain>
    </source>
</reference>
<feature type="domain" description="NERD" evidence="1">
    <location>
        <begin position="61"/>
        <end position="180"/>
    </location>
</feature>
<dbReference type="PROSITE" id="PS50967">
    <property type="entry name" value="HRDC"/>
    <property type="match status" value="1"/>
</dbReference>
<organism evidence="3 4">
    <name type="scientific">Virgibacillus kekensis</name>
    <dbReference type="NCBI Taxonomy" id="202261"/>
    <lineage>
        <taxon>Bacteria</taxon>
        <taxon>Bacillati</taxon>
        <taxon>Bacillota</taxon>
        <taxon>Bacilli</taxon>
        <taxon>Bacillales</taxon>
        <taxon>Bacillaceae</taxon>
        <taxon>Virgibacillus</taxon>
    </lineage>
</organism>
<evidence type="ECO:0000313" key="3">
    <source>
        <dbReference type="EMBL" id="MFC4559735.1"/>
    </source>
</evidence>
<dbReference type="Pfam" id="PF08378">
    <property type="entry name" value="NERD"/>
    <property type="match status" value="1"/>
</dbReference>
<gene>
    <name evidence="3" type="ORF">ACFO3D_16230</name>
</gene>
<evidence type="ECO:0000313" key="4">
    <source>
        <dbReference type="Proteomes" id="UP001595989"/>
    </source>
</evidence>
<name>A0ABV9DLN0_9BACI</name>
<feature type="domain" description="HRDC" evidence="2">
    <location>
        <begin position="264"/>
        <end position="336"/>
    </location>
</feature>
<evidence type="ECO:0000259" key="1">
    <source>
        <dbReference type="PROSITE" id="PS50965"/>
    </source>
</evidence>
<dbReference type="Gene3D" id="1.10.150.80">
    <property type="entry name" value="HRDC domain"/>
    <property type="match status" value="1"/>
</dbReference>
<accession>A0ABV9DLN0</accession>
<protein>
    <submittedName>
        <fullName evidence="3">HRDC domain-containing protein</fullName>
    </submittedName>
</protein>
<evidence type="ECO:0000259" key="2">
    <source>
        <dbReference type="PROSITE" id="PS50967"/>
    </source>
</evidence>